<dbReference type="EnsemblMetazoa" id="ASIC019004-RA">
    <property type="protein sequence ID" value="ASIC019004-PA"/>
    <property type="gene ID" value="ASIC019004"/>
</dbReference>
<evidence type="ECO:0000313" key="2">
    <source>
        <dbReference type="EnsemblMetazoa" id="ASIC019004-PA"/>
    </source>
</evidence>
<reference evidence="2" key="2">
    <citation type="submission" date="2020-05" db="UniProtKB">
        <authorList>
            <consortium name="EnsemblMetazoa"/>
        </authorList>
    </citation>
    <scope>IDENTIFICATION</scope>
</reference>
<organism evidence="1">
    <name type="scientific">Anopheles sinensis</name>
    <name type="common">Mosquito</name>
    <dbReference type="NCBI Taxonomy" id="74873"/>
    <lineage>
        <taxon>Eukaryota</taxon>
        <taxon>Metazoa</taxon>
        <taxon>Ecdysozoa</taxon>
        <taxon>Arthropoda</taxon>
        <taxon>Hexapoda</taxon>
        <taxon>Insecta</taxon>
        <taxon>Pterygota</taxon>
        <taxon>Neoptera</taxon>
        <taxon>Endopterygota</taxon>
        <taxon>Diptera</taxon>
        <taxon>Nematocera</taxon>
        <taxon>Culicoidea</taxon>
        <taxon>Culicidae</taxon>
        <taxon>Anophelinae</taxon>
        <taxon>Anopheles</taxon>
    </lineage>
</organism>
<dbReference type="VEuPathDB" id="VectorBase:ASIC019004"/>
<sequence length="77" mass="8040">MLLAMNRTPTESDITTPGSKRLIDRLTAKTASSSSSNKPIGKMGNIVTAFASRHALGSLPCVLVAKDTTSTTTTTES</sequence>
<keyword evidence="3" id="KW-1185">Reference proteome</keyword>
<dbReference type="Proteomes" id="UP000030765">
    <property type="component" value="Unassembled WGS sequence"/>
</dbReference>
<evidence type="ECO:0000313" key="3">
    <source>
        <dbReference type="Proteomes" id="UP000030765"/>
    </source>
</evidence>
<dbReference type="AlphaFoldDB" id="A0A084WL68"/>
<evidence type="ECO:0000313" key="1">
    <source>
        <dbReference type="EMBL" id="KFB50962.1"/>
    </source>
</evidence>
<accession>A0A084WL68</accession>
<dbReference type="EMBL" id="KE525350">
    <property type="protein sequence ID" value="KFB50962.1"/>
    <property type="molecule type" value="Genomic_DNA"/>
</dbReference>
<dbReference type="EMBL" id="ATLV01024193">
    <property type="status" value="NOT_ANNOTATED_CDS"/>
    <property type="molecule type" value="Genomic_DNA"/>
</dbReference>
<protein>
    <submittedName>
        <fullName evidence="1 2">Uncharacterized protein</fullName>
    </submittedName>
</protein>
<proteinExistence type="predicted"/>
<name>A0A084WL68_ANOSI</name>
<reference evidence="1 3" key="1">
    <citation type="journal article" date="2014" name="BMC Genomics">
        <title>Genome sequence of Anopheles sinensis provides insight into genetics basis of mosquito competence for malaria parasites.</title>
        <authorList>
            <person name="Zhou D."/>
            <person name="Zhang D."/>
            <person name="Ding G."/>
            <person name="Shi L."/>
            <person name="Hou Q."/>
            <person name="Ye Y."/>
            <person name="Xu Y."/>
            <person name="Zhou H."/>
            <person name="Xiong C."/>
            <person name="Li S."/>
            <person name="Yu J."/>
            <person name="Hong S."/>
            <person name="Yu X."/>
            <person name="Zou P."/>
            <person name="Chen C."/>
            <person name="Chang X."/>
            <person name="Wang W."/>
            <person name="Lv Y."/>
            <person name="Sun Y."/>
            <person name="Ma L."/>
            <person name="Shen B."/>
            <person name="Zhu C."/>
        </authorList>
    </citation>
    <scope>NUCLEOTIDE SEQUENCE [LARGE SCALE GENOMIC DNA]</scope>
</reference>
<gene>
    <name evidence="1" type="ORF">ZHAS_00019004</name>
</gene>